<dbReference type="OrthoDB" id="752087at2759"/>
<name>A0A3B6HQC0_WHEAT</name>
<keyword evidence="3" id="KW-0789">Thiol protease inhibitor</keyword>
<dbReference type="InterPro" id="IPR046350">
    <property type="entry name" value="Cystatin_sf"/>
</dbReference>
<evidence type="ECO:0000259" key="6">
    <source>
        <dbReference type="Pfam" id="PF16845"/>
    </source>
</evidence>
<feature type="domain" description="Cystatin" evidence="6">
    <location>
        <begin position="31"/>
        <end position="115"/>
    </location>
</feature>
<reference evidence="7" key="2">
    <citation type="submission" date="2018-10" db="UniProtKB">
        <authorList>
            <consortium name="EnsemblPlants"/>
        </authorList>
    </citation>
    <scope>IDENTIFICATION</scope>
</reference>
<comment type="similarity">
    <text evidence="1">Belongs to the cystatin family. Phytocystatin subfamily.</text>
</comment>
<dbReference type="GO" id="GO:0006952">
    <property type="term" value="P:defense response"/>
    <property type="evidence" value="ECO:0007669"/>
    <property type="project" value="UniProtKB-KW"/>
</dbReference>
<dbReference type="GO" id="GO:0004869">
    <property type="term" value="F:cysteine-type endopeptidase inhibitor activity"/>
    <property type="evidence" value="ECO:0007669"/>
    <property type="project" value="UniProtKB-KW"/>
</dbReference>
<organism evidence="7">
    <name type="scientific">Triticum aestivum</name>
    <name type="common">Wheat</name>
    <dbReference type="NCBI Taxonomy" id="4565"/>
    <lineage>
        <taxon>Eukaryota</taxon>
        <taxon>Viridiplantae</taxon>
        <taxon>Streptophyta</taxon>
        <taxon>Embryophyta</taxon>
        <taxon>Tracheophyta</taxon>
        <taxon>Spermatophyta</taxon>
        <taxon>Magnoliopsida</taxon>
        <taxon>Liliopsida</taxon>
        <taxon>Poales</taxon>
        <taxon>Poaceae</taxon>
        <taxon>BOP clade</taxon>
        <taxon>Pooideae</taxon>
        <taxon>Triticodae</taxon>
        <taxon>Triticeae</taxon>
        <taxon>Triticinae</taxon>
        <taxon>Triticum</taxon>
    </lineage>
</organism>
<dbReference type="AlphaFoldDB" id="A0A3B6HQC0"/>
<dbReference type="SUPFAM" id="SSF54403">
    <property type="entry name" value="Cystatin/monellin"/>
    <property type="match status" value="1"/>
</dbReference>
<accession>A0A3B6HQC0</accession>
<proteinExistence type="inferred from homology"/>
<dbReference type="Gramene" id="TraesNOR4A03G02047730.1">
    <property type="protein sequence ID" value="TraesNOR4A03G02047730.1.CDS1"/>
    <property type="gene ID" value="TraesNOR4A03G02047730"/>
</dbReference>
<dbReference type="SMR" id="A0A3B6HQC0"/>
<protein>
    <submittedName>
        <fullName evidence="7">Cysteine proteinase inhibitor</fullName>
    </submittedName>
</protein>
<sequence>MRTSLLLLAALGVISVITTPAVALKSKWQPIKNITNPHVQDLGTWAVVKYRMVSNSRLHFKQVVSGEVQRMTEGMNYRLDVQVSRMDHKDAMYKAGVLEEDKPLSTIRKLVSFAKAK</sequence>
<keyword evidence="5" id="KW-0732">Signal</keyword>
<keyword evidence="4" id="KW-0611">Plant defense</keyword>
<evidence type="ECO:0000313" key="7">
    <source>
        <dbReference type="EnsemblPlants" id="TraesCS4A02G052100.1.cds1"/>
    </source>
</evidence>
<dbReference type="Gramene" id="TraesCS4A02G052100.1">
    <property type="protein sequence ID" value="TraesCS4A02G052100.1.cds1"/>
    <property type="gene ID" value="TraesCS4A02G052100"/>
</dbReference>
<evidence type="ECO:0000256" key="2">
    <source>
        <dbReference type="ARBA" id="ARBA00022690"/>
    </source>
</evidence>
<evidence type="ECO:0000256" key="1">
    <source>
        <dbReference type="ARBA" id="ARBA00007233"/>
    </source>
</evidence>
<evidence type="ECO:0000256" key="3">
    <source>
        <dbReference type="ARBA" id="ARBA00022704"/>
    </source>
</evidence>
<keyword evidence="2" id="KW-0646">Protease inhibitor</keyword>
<feature type="signal peptide" evidence="5">
    <location>
        <begin position="1"/>
        <end position="23"/>
    </location>
</feature>
<dbReference type="InterPro" id="IPR000010">
    <property type="entry name" value="Cystatin_dom"/>
</dbReference>
<dbReference type="OMA" id="QRMTEGM"/>
<dbReference type="EnsemblPlants" id="TraesCS4A02G052100.1">
    <property type="protein sequence ID" value="TraesCS4A02G052100.1.cds1"/>
    <property type="gene ID" value="TraesCS4A02G052100"/>
</dbReference>
<dbReference type="InterPro" id="IPR027214">
    <property type="entry name" value="Cystatin"/>
</dbReference>
<dbReference type="Proteomes" id="UP000019116">
    <property type="component" value="Chromosome 4A"/>
</dbReference>
<evidence type="ECO:0000313" key="8">
    <source>
        <dbReference type="Proteomes" id="UP000019116"/>
    </source>
</evidence>
<dbReference type="Gene3D" id="3.10.450.10">
    <property type="match status" value="1"/>
</dbReference>
<dbReference type="STRING" id="4565.A0A3B6HQC0"/>
<evidence type="ECO:0000256" key="4">
    <source>
        <dbReference type="ARBA" id="ARBA00022821"/>
    </source>
</evidence>
<evidence type="ECO:0000256" key="5">
    <source>
        <dbReference type="SAM" id="SignalP"/>
    </source>
</evidence>
<dbReference type="Pfam" id="PF16845">
    <property type="entry name" value="SQAPI"/>
    <property type="match status" value="1"/>
</dbReference>
<dbReference type="Gramene" id="TraesCS4A03G0099700.1">
    <property type="protein sequence ID" value="TraesCS4A03G0099700.1.CDS1"/>
    <property type="gene ID" value="TraesCS4A03G0099700"/>
</dbReference>
<reference evidence="7" key="1">
    <citation type="submission" date="2018-08" db="EMBL/GenBank/DDBJ databases">
        <authorList>
            <person name="Rossello M."/>
        </authorList>
    </citation>
    <scope>NUCLEOTIDE SEQUENCE [LARGE SCALE GENOMIC DNA]</scope>
    <source>
        <strain evidence="7">cv. Chinese Spring</strain>
    </source>
</reference>
<keyword evidence="8" id="KW-1185">Reference proteome</keyword>
<feature type="chain" id="PRO_5043174889" evidence="5">
    <location>
        <begin position="24"/>
        <end position="117"/>
    </location>
</feature>
<dbReference type="PANTHER" id="PTHR47116">
    <property type="entry name" value="PHLOEM FILAMENT PROTEIN"/>
    <property type="match status" value="1"/>
</dbReference>